<gene>
    <name evidence="1" type="ORF">BP422_03165</name>
</gene>
<organism evidence="1 2">
    <name type="scientific">Brevibacillus formosus</name>
    <dbReference type="NCBI Taxonomy" id="54913"/>
    <lineage>
        <taxon>Bacteria</taxon>
        <taxon>Bacillati</taxon>
        <taxon>Bacillota</taxon>
        <taxon>Bacilli</taxon>
        <taxon>Bacillales</taxon>
        <taxon>Paenibacillaceae</taxon>
        <taxon>Brevibacillus</taxon>
    </lineage>
</organism>
<accession>A0A220MC93</accession>
<dbReference type="KEGG" id="bfm:BP422_03165"/>
<dbReference type="Proteomes" id="UP000197781">
    <property type="component" value="Chromosome"/>
</dbReference>
<dbReference type="RefSeq" id="WP_088906528.1">
    <property type="nucleotide sequence ID" value="NZ_CP018145.1"/>
</dbReference>
<evidence type="ECO:0000313" key="1">
    <source>
        <dbReference type="EMBL" id="ASJ52635.1"/>
    </source>
</evidence>
<proteinExistence type="predicted"/>
<protein>
    <submittedName>
        <fullName evidence="1">Uncharacterized protein</fullName>
    </submittedName>
</protein>
<dbReference type="EMBL" id="CP018145">
    <property type="protein sequence ID" value="ASJ52635.1"/>
    <property type="molecule type" value="Genomic_DNA"/>
</dbReference>
<dbReference type="AlphaFoldDB" id="A0A220MC93"/>
<reference evidence="1 2" key="1">
    <citation type="submission" date="2016-11" db="EMBL/GenBank/DDBJ databases">
        <authorList>
            <person name="Jaros S."/>
            <person name="Januszkiewicz K."/>
            <person name="Wedrychowicz H."/>
        </authorList>
    </citation>
    <scope>NUCLEOTIDE SEQUENCE [LARGE SCALE GENOMIC DNA]</scope>
    <source>
        <strain evidence="1 2">NF2</strain>
    </source>
</reference>
<evidence type="ECO:0000313" key="2">
    <source>
        <dbReference type="Proteomes" id="UP000197781"/>
    </source>
</evidence>
<name>A0A220MC93_9BACL</name>
<sequence length="105" mass="12409">MAFGITRDELNRWKQAVSRGELAFLTHYWLDPRFPGIKTVTKVGCANYSLLTDWCLANGLDPVYIHNRAPFPHFDLLGEKQIQILQKEGLWDHLERFRMLDHRRD</sequence>